<dbReference type="STRING" id="634498.mru_1706"/>
<comment type="subunit">
    <text evidence="9">The complex is composed of two ATP-binding proteins (NikD and NikE), two transmembrane proteins (NikB and NikC) and a solute-binding protein (NikA).</text>
</comment>
<comment type="subcellular location">
    <subcellularLocation>
        <location evidence="1">Cell membrane</location>
        <topology evidence="1">Peripheral membrane protein</topology>
    </subcellularLocation>
</comment>
<dbReference type="InterPro" id="IPR050388">
    <property type="entry name" value="ABC_Ni/Peptide_Import"/>
</dbReference>
<dbReference type="SUPFAM" id="SSF52540">
    <property type="entry name" value="P-loop containing nucleoside triphosphate hydrolases"/>
    <property type="match status" value="1"/>
</dbReference>
<dbReference type="PROSITE" id="PS50893">
    <property type="entry name" value="ABC_TRANSPORTER_2"/>
    <property type="match status" value="1"/>
</dbReference>
<feature type="domain" description="ABC transporter" evidence="14">
    <location>
        <begin position="5"/>
        <end position="250"/>
    </location>
</feature>
<dbReference type="PATRIC" id="fig|634498.28.peg.1707"/>
<dbReference type="Proteomes" id="UP000008680">
    <property type="component" value="Chromosome"/>
</dbReference>
<evidence type="ECO:0000256" key="13">
    <source>
        <dbReference type="SAM" id="MobiDB-lite"/>
    </source>
</evidence>
<evidence type="ECO:0000256" key="10">
    <source>
        <dbReference type="ARBA" id="ARBA00039098"/>
    </source>
</evidence>
<dbReference type="Pfam" id="PF00005">
    <property type="entry name" value="ABC_tran"/>
    <property type="match status" value="1"/>
</dbReference>
<evidence type="ECO:0000256" key="2">
    <source>
        <dbReference type="ARBA" id="ARBA00022448"/>
    </source>
</evidence>
<dbReference type="Gene3D" id="3.40.50.300">
    <property type="entry name" value="P-loop containing nucleotide triphosphate hydrolases"/>
    <property type="match status" value="1"/>
</dbReference>
<dbReference type="eggNOG" id="arCOG00181">
    <property type="taxonomic scope" value="Archaea"/>
</dbReference>
<reference evidence="15 16" key="1">
    <citation type="journal article" date="2010" name="PLoS ONE">
        <title>The genome sequence of the rumen methanogen Methanobrevibacter ruminantium reveals new possibilities for controlling ruminant methane emissions.</title>
        <authorList>
            <person name="Leahy S.C."/>
            <person name="Kelly W.J."/>
            <person name="Altermann E."/>
            <person name="Ronimus R.S."/>
            <person name="Yeoman C.J."/>
            <person name="Pacheco D.M."/>
            <person name="Li D."/>
            <person name="Kong Z."/>
            <person name="McTavish S."/>
            <person name="Sang C."/>
            <person name="Lambie S.C."/>
            <person name="Janssen P.H."/>
            <person name="Dey D."/>
            <person name="Attwood G.T."/>
        </authorList>
    </citation>
    <scope>NUCLEOTIDE SEQUENCE [LARGE SCALE GENOMIC DNA]</scope>
    <source>
        <strain evidence="16">ATCC 35063 / DSM 1093 / JCM 13430 / OCM 146 / M1</strain>
    </source>
</reference>
<dbReference type="SMART" id="SM00382">
    <property type="entry name" value="AAA"/>
    <property type="match status" value="1"/>
</dbReference>
<dbReference type="EMBL" id="CP001719">
    <property type="protein sequence ID" value="ADC47556.1"/>
    <property type="molecule type" value="Genomic_DNA"/>
</dbReference>
<dbReference type="InterPro" id="IPR013563">
    <property type="entry name" value="Oligopep_ABC_C"/>
</dbReference>
<evidence type="ECO:0000256" key="7">
    <source>
        <dbReference type="ARBA" id="ARBA00023065"/>
    </source>
</evidence>
<dbReference type="OrthoDB" id="18209at2157"/>
<evidence type="ECO:0000256" key="1">
    <source>
        <dbReference type="ARBA" id="ARBA00004202"/>
    </source>
</evidence>
<evidence type="ECO:0000256" key="8">
    <source>
        <dbReference type="ARBA" id="ARBA00023136"/>
    </source>
</evidence>
<sequence length="446" mass="49062">MDKLLDVENVSISFIQYTKGLNQRDLKVITDLTLDISEGEILAVLGSSGSGKSLLAHAIFGILPENARLNGKIKFKGKELSQADKEEIRGKGIVLVPQSVNFLDPLMKISDIAIGHCDSEEEKKEKKIKQREIFEHYNLGPEVDEMYPFQLSGGMARRVLVSTALLADPDLVVADEPTPGLDEKTVEETLNHFKHMKDDGIGVLLITHDIHAALEVADRIGIFYSGYVIEIALKEDFSGDGENLLHPYTKALYKALPANGFEVIKGHQPLHGEIVKGCPYYDRCDWRFDRCKEERPELMDIGLKKIRCFKYDGVTEDMIKDGAIEETAEANIEDAANEVVEKAAELVDESNIEESAEAVEGAEEAVSETEDAIEEEVAEAVEGAEEAVEGAEEAVEVPEEAVEEGTEEAVEESSEEAVEESSEEAVEESSEETVEESSEEAVEEGA</sequence>
<dbReference type="GO" id="GO:0005886">
    <property type="term" value="C:plasma membrane"/>
    <property type="evidence" value="ECO:0007669"/>
    <property type="project" value="UniProtKB-SubCell"/>
</dbReference>
<evidence type="ECO:0000256" key="4">
    <source>
        <dbReference type="ARBA" id="ARBA00022741"/>
    </source>
</evidence>
<evidence type="ECO:0000256" key="12">
    <source>
        <dbReference type="ARBA" id="ARBA00048610"/>
    </source>
</evidence>
<keyword evidence="7" id="KW-0406">Ion transport</keyword>
<feature type="region of interest" description="Disordered" evidence="13">
    <location>
        <begin position="382"/>
        <end position="446"/>
    </location>
</feature>
<dbReference type="Pfam" id="PF08352">
    <property type="entry name" value="oligo_HPY"/>
    <property type="match status" value="1"/>
</dbReference>
<dbReference type="GO" id="GO:0015833">
    <property type="term" value="P:peptide transport"/>
    <property type="evidence" value="ECO:0007669"/>
    <property type="project" value="InterPro"/>
</dbReference>
<keyword evidence="8" id="KW-0472">Membrane</keyword>
<name>D3DZ06_METRM</name>
<evidence type="ECO:0000256" key="11">
    <source>
        <dbReference type="ARBA" id="ARBA00044143"/>
    </source>
</evidence>
<dbReference type="GO" id="GO:0005524">
    <property type="term" value="F:ATP binding"/>
    <property type="evidence" value="ECO:0007669"/>
    <property type="project" value="UniProtKB-KW"/>
</dbReference>
<keyword evidence="5 15" id="KW-0067">ATP-binding</keyword>
<dbReference type="EC" id="7.2.2.11" evidence="10"/>
<comment type="catalytic activity">
    <reaction evidence="12">
        <text>Ni(2+)(out) + ATP + H2O = Ni(2+)(in) + ADP + phosphate + H(+)</text>
        <dbReference type="Rhea" id="RHEA:15557"/>
        <dbReference type="ChEBI" id="CHEBI:15377"/>
        <dbReference type="ChEBI" id="CHEBI:15378"/>
        <dbReference type="ChEBI" id="CHEBI:30616"/>
        <dbReference type="ChEBI" id="CHEBI:43474"/>
        <dbReference type="ChEBI" id="CHEBI:49786"/>
        <dbReference type="ChEBI" id="CHEBI:456216"/>
        <dbReference type="EC" id="7.2.2.11"/>
    </reaction>
    <physiologicalReaction direction="left-to-right" evidence="12">
        <dbReference type="Rhea" id="RHEA:15558"/>
    </physiologicalReaction>
</comment>
<accession>D3DZ06</accession>
<dbReference type="GO" id="GO:0016887">
    <property type="term" value="F:ATP hydrolysis activity"/>
    <property type="evidence" value="ECO:0007669"/>
    <property type="project" value="InterPro"/>
</dbReference>
<dbReference type="AlphaFoldDB" id="D3DZ06"/>
<dbReference type="GO" id="GO:0015413">
    <property type="term" value="F:ABC-type nickel transporter activity"/>
    <property type="evidence" value="ECO:0007669"/>
    <property type="project" value="UniProtKB-EC"/>
</dbReference>
<evidence type="ECO:0000256" key="3">
    <source>
        <dbReference type="ARBA" id="ARBA00022475"/>
    </source>
</evidence>
<protein>
    <recommendedName>
        <fullName evidence="11">Nickel import system ATP-binding protein NikD</fullName>
        <ecNumber evidence="10">7.2.2.11</ecNumber>
    </recommendedName>
</protein>
<organism evidence="15 16">
    <name type="scientific">Methanobrevibacter ruminantium (strain ATCC 35063 / DSM 1093 / JCM 13430 / OCM 146 / M1)</name>
    <name type="common">Methanobacterium ruminantium</name>
    <dbReference type="NCBI Taxonomy" id="634498"/>
    <lineage>
        <taxon>Archaea</taxon>
        <taxon>Methanobacteriati</taxon>
        <taxon>Methanobacteriota</taxon>
        <taxon>Methanomada group</taxon>
        <taxon>Methanobacteria</taxon>
        <taxon>Methanobacteriales</taxon>
        <taxon>Methanobacteriaceae</taxon>
        <taxon>Methanobrevibacter</taxon>
    </lineage>
</organism>
<dbReference type="PANTHER" id="PTHR43297">
    <property type="entry name" value="OLIGOPEPTIDE TRANSPORT ATP-BINDING PROTEIN APPD"/>
    <property type="match status" value="1"/>
</dbReference>
<keyword evidence="2" id="KW-0813">Transport</keyword>
<keyword evidence="6" id="KW-1278">Translocase</keyword>
<dbReference type="PROSITE" id="PS00211">
    <property type="entry name" value="ABC_TRANSPORTER_1"/>
    <property type="match status" value="1"/>
</dbReference>
<evidence type="ECO:0000313" key="16">
    <source>
        <dbReference type="Proteomes" id="UP000008680"/>
    </source>
</evidence>
<keyword evidence="16" id="KW-1185">Reference proteome</keyword>
<dbReference type="HOGENOM" id="CLU_000604_1_23_2"/>
<dbReference type="InterPro" id="IPR003593">
    <property type="entry name" value="AAA+_ATPase"/>
</dbReference>
<dbReference type="KEGG" id="mru:mru_1706"/>
<dbReference type="PANTHER" id="PTHR43297:SF13">
    <property type="entry name" value="NICKEL ABC TRANSPORTER, ATP-BINDING PROTEIN"/>
    <property type="match status" value="1"/>
</dbReference>
<dbReference type="InterPro" id="IPR027417">
    <property type="entry name" value="P-loop_NTPase"/>
</dbReference>
<dbReference type="InterPro" id="IPR003439">
    <property type="entry name" value="ABC_transporter-like_ATP-bd"/>
</dbReference>
<evidence type="ECO:0000259" key="14">
    <source>
        <dbReference type="PROSITE" id="PS50893"/>
    </source>
</evidence>
<gene>
    <name evidence="15" type="primary">nikD2</name>
    <name evidence="15" type="ordered locus">mru_1706</name>
</gene>
<dbReference type="InterPro" id="IPR017871">
    <property type="entry name" value="ABC_transporter-like_CS"/>
</dbReference>
<dbReference type="NCBIfam" id="TIGR01727">
    <property type="entry name" value="oligo_HPY"/>
    <property type="match status" value="1"/>
</dbReference>
<keyword evidence="3" id="KW-1003">Cell membrane</keyword>
<keyword evidence="4" id="KW-0547">Nucleotide-binding</keyword>
<proteinExistence type="predicted"/>
<evidence type="ECO:0000256" key="9">
    <source>
        <dbReference type="ARBA" id="ARBA00038669"/>
    </source>
</evidence>
<evidence type="ECO:0000313" key="15">
    <source>
        <dbReference type="EMBL" id="ADC47556.1"/>
    </source>
</evidence>
<evidence type="ECO:0000256" key="5">
    <source>
        <dbReference type="ARBA" id="ARBA00022840"/>
    </source>
</evidence>
<evidence type="ECO:0000256" key="6">
    <source>
        <dbReference type="ARBA" id="ARBA00022967"/>
    </source>
</evidence>